<accession>A0ABY5YSJ6</accession>
<dbReference type="EMBL" id="CP104275">
    <property type="protein sequence ID" value="UWX98094.1"/>
    <property type="molecule type" value="Genomic_DNA"/>
</dbReference>
<evidence type="ECO:0000313" key="2">
    <source>
        <dbReference type="EMBL" id="UWX98094.1"/>
    </source>
</evidence>
<evidence type="ECO:0000256" key="1">
    <source>
        <dbReference type="SAM" id="MobiDB-lite"/>
    </source>
</evidence>
<dbReference type="RefSeq" id="WP_260653243.1">
    <property type="nucleotide sequence ID" value="NZ_CP104275.1"/>
</dbReference>
<feature type="region of interest" description="Disordered" evidence="1">
    <location>
        <begin position="1"/>
        <end position="40"/>
    </location>
</feature>
<feature type="compositionally biased region" description="Low complexity" evidence="1">
    <location>
        <begin position="10"/>
        <end position="23"/>
    </location>
</feature>
<reference evidence="2" key="1">
    <citation type="submission" date="2022-09" db="EMBL/GenBank/DDBJ databases">
        <title>Novel species in genus Arthrobacter.</title>
        <authorList>
            <person name="Liu Y."/>
        </authorList>
    </citation>
    <scope>NUCLEOTIDE SEQUENCE</scope>
    <source>
        <strain evidence="2">Zg-Y815</strain>
    </source>
</reference>
<protein>
    <submittedName>
        <fullName evidence="2">Uncharacterized protein</fullName>
    </submittedName>
</protein>
<dbReference type="Proteomes" id="UP001059859">
    <property type="component" value="Chromosome"/>
</dbReference>
<organism evidence="2 3">
    <name type="scientific">Arthrobacter zhaoxinii</name>
    <dbReference type="NCBI Taxonomy" id="2964616"/>
    <lineage>
        <taxon>Bacteria</taxon>
        <taxon>Bacillati</taxon>
        <taxon>Actinomycetota</taxon>
        <taxon>Actinomycetes</taxon>
        <taxon>Micrococcales</taxon>
        <taxon>Micrococcaceae</taxon>
        <taxon>Arthrobacter</taxon>
    </lineage>
</organism>
<proteinExistence type="predicted"/>
<sequence>MGQDQQTQQEPAASGEASATAAPVTGTYTGTQTFELGTPPAEATEIAVEITCLDAGTLTLPSGAEVTCRDSNEQMTTGIWSFPLVPGQHTVEVQASEPAISYEVKIAYT</sequence>
<evidence type="ECO:0000313" key="3">
    <source>
        <dbReference type="Proteomes" id="UP001059859"/>
    </source>
</evidence>
<keyword evidence="3" id="KW-1185">Reference proteome</keyword>
<feature type="compositionally biased region" description="Polar residues" evidence="1">
    <location>
        <begin position="26"/>
        <end position="35"/>
    </location>
</feature>
<name>A0ABY5YSJ6_9MICC</name>
<gene>
    <name evidence="2" type="ORF">N2K95_05350</name>
</gene>